<organism evidence="7 8">
    <name type="scientific">Maricaulis virginensis</name>
    <dbReference type="NCBI Taxonomy" id="144022"/>
    <lineage>
        <taxon>Bacteria</taxon>
        <taxon>Pseudomonadati</taxon>
        <taxon>Pseudomonadota</taxon>
        <taxon>Alphaproteobacteria</taxon>
        <taxon>Maricaulales</taxon>
        <taxon>Maricaulaceae</taxon>
        <taxon>Maricaulis</taxon>
    </lineage>
</organism>
<reference evidence="7" key="2">
    <citation type="submission" date="2023-01" db="EMBL/GenBank/DDBJ databases">
        <authorList>
            <person name="Sun Q."/>
            <person name="Evtushenko L."/>
        </authorList>
    </citation>
    <scope>NUCLEOTIDE SEQUENCE</scope>
    <source>
        <strain evidence="7">VKM B-1513</strain>
    </source>
</reference>
<dbReference type="Proteomes" id="UP001143486">
    <property type="component" value="Unassembled WGS sequence"/>
</dbReference>
<keyword evidence="8" id="KW-1185">Reference proteome</keyword>
<name>A0A9W6IJW7_9PROT</name>
<evidence type="ECO:0000256" key="4">
    <source>
        <dbReference type="ARBA" id="ARBA00022869"/>
    </source>
</evidence>
<dbReference type="EMBL" id="BSFE01000002">
    <property type="protein sequence ID" value="GLK51676.1"/>
    <property type="molecule type" value="Genomic_DNA"/>
</dbReference>
<keyword evidence="3" id="KW-0272">Extracellular matrix</keyword>
<dbReference type="PROSITE" id="PS51116">
    <property type="entry name" value="LAMININ_IVB"/>
    <property type="match status" value="1"/>
</dbReference>
<dbReference type="NCBIfam" id="NF047637">
    <property type="entry name" value="lipo_CC0125"/>
    <property type="match status" value="1"/>
</dbReference>
<evidence type="ECO:0000259" key="6">
    <source>
        <dbReference type="PROSITE" id="PS51116"/>
    </source>
</evidence>
<dbReference type="RefSeq" id="WP_271186055.1">
    <property type="nucleotide sequence ID" value="NZ_BSFE01000002.1"/>
</dbReference>
<evidence type="ECO:0000256" key="5">
    <source>
        <dbReference type="SAM" id="SignalP"/>
    </source>
</evidence>
<evidence type="ECO:0000256" key="1">
    <source>
        <dbReference type="ARBA" id="ARBA00004302"/>
    </source>
</evidence>
<gene>
    <name evidence="7" type="ORF">GCM10017621_11840</name>
</gene>
<proteinExistence type="predicted"/>
<feature type="signal peptide" evidence="5">
    <location>
        <begin position="1"/>
        <end position="17"/>
    </location>
</feature>
<keyword evidence="4" id="KW-0084">Basement membrane</keyword>
<evidence type="ECO:0000313" key="7">
    <source>
        <dbReference type="EMBL" id="GLK51676.1"/>
    </source>
</evidence>
<keyword evidence="5" id="KW-0732">Signal</keyword>
<evidence type="ECO:0000256" key="2">
    <source>
        <dbReference type="ARBA" id="ARBA00022525"/>
    </source>
</evidence>
<comment type="caution">
    <text evidence="7">The sequence shown here is derived from an EMBL/GenBank/DDBJ whole genome shotgun (WGS) entry which is preliminary data.</text>
</comment>
<feature type="chain" id="PRO_5040805104" description="Laminin IV type B domain-containing protein" evidence="5">
    <location>
        <begin position="18"/>
        <end position="157"/>
    </location>
</feature>
<evidence type="ECO:0000256" key="3">
    <source>
        <dbReference type="ARBA" id="ARBA00022530"/>
    </source>
</evidence>
<protein>
    <recommendedName>
        <fullName evidence="6">Laminin IV type B domain-containing protein</fullName>
    </recommendedName>
</protein>
<keyword evidence="2" id="KW-0964">Secreted</keyword>
<dbReference type="PROSITE" id="PS51257">
    <property type="entry name" value="PROKAR_LIPOPROTEIN"/>
    <property type="match status" value="1"/>
</dbReference>
<dbReference type="GO" id="GO:0005604">
    <property type="term" value="C:basement membrane"/>
    <property type="evidence" value="ECO:0007669"/>
    <property type="project" value="UniProtKB-SubCell"/>
</dbReference>
<feature type="domain" description="Laminin IV type B" evidence="6">
    <location>
        <begin position="56"/>
        <end position="157"/>
    </location>
</feature>
<dbReference type="AlphaFoldDB" id="A0A9W6IJW7"/>
<dbReference type="InterPro" id="IPR013015">
    <property type="entry name" value="Laminin_IV_B"/>
</dbReference>
<reference evidence="7" key="1">
    <citation type="journal article" date="2014" name="Int. J. Syst. Evol. Microbiol.">
        <title>Complete genome sequence of Corynebacterium casei LMG S-19264T (=DSM 44701T), isolated from a smear-ripened cheese.</title>
        <authorList>
            <consortium name="US DOE Joint Genome Institute (JGI-PGF)"/>
            <person name="Walter F."/>
            <person name="Albersmeier A."/>
            <person name="Kalinowski J."/>
            <person name="Ruckert C."/>
        </authorList>
    </citation>
    <scope>NUCLEOTIDE SEQUENCE</scope>
    <source>
        <strain evidence="7">VKM B-1513</strain>
    </source>
</reference>
<comment type="subcellular location">
    <subcellularLocation>
        <location evidence="1">Secreted</location>
        <location evidence="1">Extracellular space</location>
        <location evidence="1">Extracellular matrix</location>
        <location evidence="1">Basement membrane</location>
    </subcellularLocation>
</comment>
<sequence length="157" mass="16866">MRSLICLIALASVTACASTPTAYQPMAGGDRGYSEMRIEQDRYRIRFAAGSDASFQLAEDYALRRAAEITLRDGGDWFLVVGRARDGNDRDPVGVGGSVGQTWGSGGFRASGVGIGLRFDGSAGEKEVMLEIVVRSGERPQDPQAYDARAILDFAPR</sequence>
<evidence type="ECO:0000313" key="8">
    <source>
        <dbReference type="Proteomes" id="UP001143486"/>
    </source>
</evidence>
<accession>A0A9W6IJW7</accession>